<proteinExistence type="inferred from homology"/>
<dbReference type="InterPro" id="IPR013216">
    <property type="entry name" value="Methyltransf_11"/>
</dbReference>
<dbReference type="CDD" id="cd02440">
    <property type="entry name" value="AdoMet_MTases"/>
    <property type="match status" value="1"/>
</dbReference>
<dbReference type="PANTHER" id="PTHR44942:SF4">
    <property type="entry name" value="METHYLTRANSFERASE TYPE 11 DOMAIN-CONTAINING PROTEIN"/>
    <property type="match status" value="1"/>
</dbReference>
<dbReference type="OrthoDB" id="66144at2759"/>
<evidence type="ECO:0000313" key="6">
    <source>
        <dbReference type="Proteomes" id="UP000294933"/>
    </source>
</evidence>
<dbReference type="AlphaFoldDB" id="A0A4Y7QCF4"/>
<dbReference type="InterPro" id="IPR029063">
    <property type="entry name" value="SAM-dependent_MTases_sf"/>
</dbReference>
<dbReference type="Pfam" id="PF08241">
    <property type="entry name" value="Methyltransf_11"/>
    <property type="match status" value="1"/>
</dbReference>
<evidence type="ECO:0000259" key="4">
    <source>
        <dbReference type="Pfam" id="PF08241"/>
    </source>
</evidence>
<dbReference type="PANTHER" id="PTHR44942">
    <property type="entry name" value="METHYLTRANSF_11 DOMAIN-CONTAINING PROTEIN"/>
    <property type="match status" value="1"/>
</dbReference>
<dbReference type="GO" id="GO:0032259">
    <property type="term" value="P:methylation"/>
    <property type="evidence" value="ECO:0007669"/>
    <property type="project" value="UniProtKB-KW"/>
</dbReference>
<name>A0A4Y7QCF4_9AGAM</name>
<protein>
    <submittedName>
        <fullName evidence="5">S-adenosyl-L-methionine-dependent methyltransferase</fullName>
    </submittedName>
</protein>
<dbReference type="EMBL" id="ML170165">
    <property type="protein sequence ID" value="TDL24772.1"/>
    <property type="molecule type" value="Genomic_DNA"/>
</dbReference>
<comment type="similarity">
    <text evidence="1">Belongs to the methyltransferase superfamily.</text>
</comment>
<dbReference type="Gene3D" id="3.40.50.150">
    <property type="entry name" value="Vaccinia Virus protein VP39"/>
    <property type="match status" value="1"/>
</dbReference>
<dbReference type="SUPFAM" id="SSF53335">
    <property type="entry name" value="S-adenosyl-L-methionine-dependent methyltransferases"/>
    <property type="match status" value="1"/>
</dbReference>
<evidence type="ECO:0000256" key="2">
    <source>
        <dbReference type="ARBA" id="ARBA00022603"/>
    </source>
</evidence>
<organism evidence="5 6">
    <name type="scientific">Rickenella mellea</name>
    <dbReference type="NCBI Taxonomy" id="50990"/>
    <lineage>
        <taxon>Eukaryota</taxon>
        <taxon>Fungi</taxon>
        <taxon>Dikarya</taxon>
        <taxon>Basidiomycota</taxon>
        <taxon>Agaricomycotina</taxon>
        <taxon>Agaricomycetes</taxon>
        <taxon>Hymenochaetales</taxon>
        <taxon>Rickenellaceae</taxon>
        <taxon>Rickenella</taxon>
    </lineage>
</organism>
<dbReference type="GO" id="GO:0008757">
    <property type="term" value="F:S-adenosylmethionine-dependent methyltransferase activity"/>
    <property type="evidence" value="ECO:0007669"/>
    <property type="project" value="InterPro"/>
</dbReference>
<accession>A0A4Y7QCF4</accession>
<dbReference type="Proteomes" id="UP000294933">
    <property type="component" value="Unassembled WGS sequence"/>
</dbReference>
<gene>
    <name evidence="5" type="ORF">BD410DRAFT_785479</name>
</gene>
<evidence type="ECO:0000256" key="3">
    <source>
        <dbReference type="ARBA" id="ARBA00022679"/>
    </source>
</evidence>
<dbReference type="STRING" id="50990.A0A4Y7QCF4"/>
<reference evidence="5 6" key="1">
    <citation type="submission" date="2018-06" db="EMBL/GenBank/DDBJ databases">
        <title>A transcriptomic atlas of mushroom development highlights an independent origin of complex multicellularity.</title>
        <authorList>
            <consortium name="DOE Joint Genome Institute"/>
            <person name="Krizsan K."/>
            <person name="Almasi E."/>
            <person name="Merenyi Z."/>
            <person name="Sahu N."/>
            <person name="Viragh M."/>
            <person name="Koszo T."/>
            <person name="Mondo S."/>
            <person name="Kiss B."/>
            <person name="Balint B."/>
            <person name="Kues U."/>
            <person name="Barry K."/>
            <person name="Hegedus J.C."/>
            <person name="Henrissat B."/>
            <person name="Johnson J."/>
            <person name="Lipzen A."/>
            <person name="Ohm R."/>
            <person name="Nagy I."/>
            <person name="Pangilinan J."/>
            <person name="Yan J."/>
            <person name="Xiong Y."/>
            <person name="Grigoriev I.V."/>
            <person name="Hibbett D.S."/>
            <person name="Nagy L.G."/>
        </authorList>
    </citation>
    <scope>NUCLEOTIDE SEQUENCE [LARGE SCALE GENOMIC DNA]</scope>
    <source>
        <strain evidence="5 6">SZMC22713</strain>
    </source>
</reference>
<keyword evidence="2 5" id="KW-0489">Methyltransferase</keyword>
<keyword evidence="3 5" id="KW-0808">Transferase</keyword>
<evidence type="ECO:0000256" key="1">
    <source>
        <dbReference type="ARBA" id="ARBA00008361"/>
    </source>
</evidence>
<dbReference type="InterPro" id="IPR051052">
    <property type="entry name" value="Diverse_substrate_MTase"/>
</dbReference>
<dbReference type="VEuPathDB" id="FungiDB:BD410DRAFT_785479"/>
<feature type="domain" description="Methyltransferase type 11" evidence="4">
    <location>
        <begin position="51"/>
        <end position="148"/>
    </location>
</feature>
<evidence type="ECO:0000313" key="5">
    <source>
        <dbReference type="EMBL" id="TDL24772.1"/>
    </source>
</evidence>
<sequence length="277" mass="31373">MSDPIVHSVAKTGFGAGTNELYDKARPSYQPFALKHIKSALPRSSSLNVVELGSGTGIFTRALLADPEWQNSIAELKAFEPSEGMRDVFSKTVQDPRVTVHDGTFDHFGVEDGWADIIVVAQAFHWCPDYNAAMVEFARALKPDGIAVLIWNMEDRDGAGWVAKLRDTYEANEQGTPQFRLGLWRQTFDTPAYPKYFEPPEEKVWSYHLLGTREIVINRALSKSYIAILPEDKKAKVKEEISAIIDEGEGRVWIDEKEGIFEYPYKTFVEILKLKRQ</sequence>
<keyword evidence="6" id="KW-1185">Reference proteome</keyword>